<dbReference type="InterPro" id="IPR021005">
    <property type="entry name" value="Znf_CGNR"/>
</dbReference>
<dbReference type="EMBL" id="BAAAQD010000037">
    <property type="protein sequence ID" value="GAA1566275.1"/>
    <property type="molecule type" value="Genomic_DNA"/>
</dbReference>
<dbReference type="PANTHER" id="PTHR35525">
    <property type="entry name" value="BLL6575 PROTEIN"/>
    <property type="match status" value="1"/>
</dbReference>
<reference evidence="2 3" key="1">
    <citation type="journal article" date="2019" name="Int. J. Syst. Evol. Microbiol.">
        <title>The Global Catalogue of Microorganisms (GCM) 10K type strain sequencing project: providing services to taxonomists for standard genome sequencing and annotation.</title>
        <authorList>
            <consortium name="The Broad Institute Genomics Platform"/>
            <consortium name="The Broad Institute Genome Sequencing Center for Infectious Disease"/>
            <person name="Wu L."/>
            <person name="Ma J."/>
        </authorList>
    </citation>
    <scope>NUCLEOTIDE SEQUENCE [LARGE SCALE GENOMIC DNA]</scope>
    <source>
        <strain evidence="2 3">JCM 15933</strain>
    </source>
</reference>
<name>A0ABN2D170_9ACTN</name>
<dbReference type="InterPro" id="IPR010852">
    <property type="entry name" value="ABATE"/>
</dbReference>
<evidence type="ECO:0000259" key="1">
    <source>
        <dbReference type="Pfam" id="PF11706"/>
    </source>
</evidence>
<accession>A0ABN2D170</accession>
<feature type="domain" description="Zinc finger CGNR" evidence="1">
    <location>
        <begin position="147"/>
        <end position="183"/>
    </location>
</feature>
<dbReference type="Pfam" id="PF07336">
    <property type="entry name" value="ABATE"/>
    <property type="match status" value="1"/>
</dbReference>
<evidence type="ECO:0000313" key="2">
    <source>
        <dbReference type="EMBL" id="GAA1566275.1"/>
    </source>
</evidence>
<dbReference type="SUPFAM" id="SSF160904">
    <property type="entry name" value="Jann2411-like"/>
    <property type="match status" value="1"/>
</dbReference>
<evidence type="ECO:0000313" key="3">
    <source>
        <dbReference type="Proteomes" id="UP001501470"/>
    </source>
</evidence>
<organism evidence="2 3">
    <name type="scientific">Dactylosporangium maewongense</name>
    <dbReference type="NCBI Taxonomy" id="634393"/>
    <lineage>
        <taxon>Bacteria</taxon>
        <taxon>Bacillati</taxon>
        <taxon>Actinomycetota</taxon>
        <taxon>Actinomycetes</taxon>
        <taxon>Micromonosporales</taxon>
        <taxon>Micromonosporaceae</taxon>
        <taxon>Dactylosporangium</taxon>
    </lineage>
</organism>
<dbReference type="Proteomes" id="UP001501470">
    <property type="component" value="Unassembled WGS sequence"/>
</dbReference>
<dbReference type="Gene3D" id="1.10.3300.10">
    <property type="entry name" value="Jann2411-like domain"/>
    <property type="match status" value="1"/>
</dbReference>
<dbReference type="InterPro" id="IPR023286">
    <property type="entry name" value="ABATE_dom_sf"/>
</dbReference>
<dbReference type="Pfam" id="PF11706">
    <property type="entry name" value="zf-CGNR"/>
    <property type="match status" value="1"/>
</dbReference>
<dbReference type="PANTHER" id="PTHR35525:SF3">
    <property type="entry name" value="BLL6575 PROTEIN"/>
    <property type="match status" value="1"/>
</dbReference>
<protein>
    <submittedName>
        <fullName evidence="2">CGNR zinc finger domain-containing protein</fullName>
    </submittedName>
</protein>
<keyword evidence="3" id="KW-1185">Reference proteome</keyword>
<proteinExistence type="predicted"/>
<comment type="caution">
    <text evidence="2">The sequence shown here is derived from an EMBL/GenBank/DDBJ whole genome shotgun (WGS) entry which is preliminary data.</text>
</comment>
<sequence>MKTVAPTRLVLMSRYRLDNDVLSFRFAATKIDRFGRPRELLEQPGDLREWFGLHGLPVEAVADYDLPEARKLREAIHRVGTALAEDGAPASSDTALINAAAMAGRARRWLDVTGERRWATEGGFTVADGLGVLAEDAIEYFAAHRDRIKACENPACRGLFLDGSRAGNRRWCSMNFCGNRNKKLILRHGRALTASDSTGHA</sequence>
<gene>
    <name evidence="2" type="ORF">GCM10009827_104920</name>
</gene>